<dbReference type="AlphaFoldDB" id="A0A814T0K2"/>
<gene>
    <name evidence="1" type="ORF">PYM288_LOCUS22332</name>
</gene>
<accession>A0A814T0K2</accession>
<evidence type="ECO:0000313" key="1">
    <source>
        <dbReference type="EMBL" id="CAF1153024.1"/>
    </source>
</evidence>
<organism evidence="1 2">
    <name type="scientific">Rotaria sordida</name>
    <dbReference type="NCBI Taxonomy" id="392033"/>
    <lineage>
        <taxon>Eukaryota</taxon>
        <taxon>Metazoa</taxon>
        <taxon>Spiralia</taxon>
        <taxon>Gnathifera</taxon>
        <taxon>Rotifera</taxon>
        <taxon>Eurotatoria</taxon>
        <taxon>Bdelloidea</taxon>
        <taxon>Philodinida</taxon>
        <taxon>Philodinidae</taxon>
        <taxon>Rotaria</taxon>
    </lineage>
</organism>
<dbReference type="EMBL" id="CAJNOH010000949">
    <property type="protein sequence ID" value="CAF1153024.1"/>
    <property type="molecule type" value="Genomic_DNA"/>
</dbReference>
<reference evidence="1" key="1">
    <citation type="submission" date="2021-02" db="EMBL/GenBank/DDBJ databases">
        <authorList>
            <person name="Nowell W R."/>
        </authorList>
    </citation>
    <scope>NUCLEOTIDE SEQUENCE</scope>
</reference>
<name>A0A814T0K2_9BILA</name>
<protein>
    <submittedName>
        <fullName evidence="1">Uncharacterized protein</fullName>
    </submittedName>
</protein>
<proteinExistence type="predicted"/>
<evidence type="ECO:0000313" key="2">
    <source>
        <dbReference type="Proteomes" id="UP000663854"/>
    </source>
</evidence>
<dbReference type="Proteomes" id="UP000663854">
    <property type="component" value="Unassembled WGS sequence"/>
</dbReference>
<comment type="caution">
    <text evidence="1">The sequence shown here is derived from an EMBL/GenBank/DDBJ whole genome shotgun (WGS) entry which is preliminary data.</text>
</comment>
<sequence>MSFINNTLEKKTGLDLNHDGFVGGEKNAEKQTGIDFNRDGYIGGEGIESKIEKAAHVDLNKDGIIGRPQDTYPGGSGGPR</sequence>